<sequence length="537" mass="55942">METDSRFLPPGAPALAEPGAARERTAMLALAYSAAIAGIDAYVVRVETHASAGTPSLTLVGMADRALGESRERVRAAIVNSGFAFPPGRLVVNLAPADLRKSGVAFELAIALGLLANDDQIERGALRGFVACGELALDGTLRAVPGVLAMTLAAQRAGFANIIVPEANRDEAALVDGIDVFAVPALADAVAVVLGHGAAFRRRGATVFDAAARDVGDFSDVRGQALAKRALEIAAAGGHNVVLVGPPGCGKTMLARRVPSILPAMTKSEALDVTKIYSIAGLLGARPRVVSQRPFRSPHHTASRASLVGGGAFPRPGEISLAQHGVLYLDELAEFPRATLEVLRQPLEEGTVTIARVAGTHAFPARFTLVASMNPCPCGFRGDRDADCRCDDALVEKYLGKLSGPLLDRIDLRVTVARVSFGELSGRDGAGESSAVIRARVEAARARQTRRFAELGVETNAAIPAAAVRRFCALDGDALALLDAAVTRGALSARAFDRVTRVARTIADLAGSETIARPHVAEALVYRSGTVRGANAA</sequence>
<dbReference type="PANTHER" id="PTHR32039:SF7">
    <property type="entry name" value="COMPETENCE PROTEIN COMM"/>
    <property type="match status" value="1"/>
</dbReference>
<keyword evidence="3" id="KW-0067">ATP-binding</keyword>
<dbReference type="InterPro" id="IPR003593">
    <property type="entry name" value="AAA+_ATPase"/>
</dbReference>
<dbReference type="InterPro" id="IPR001208">
    <property type="entry name" value="MCM_dom"/>
</dbReference>
<dbReference type="SUPFAM" id="SSF52540">
    <property type="entry name" value="P-loop containing nucleoside triphosphate hydrolases"/>
    <property type="match status" value="1"/>
</dbReference>
<dbReference type="AlphaFoldDB" id="A0AAN2C8T8"/>
<dbReference type="InterPro" id="IPR045006">
    <property type="entry name" value="CHLI-like"/>
</dbReference>
<dbReference type="InterPro" id="IPR004482">
    <property type="entry name" value="Mg_chelat-rel"/>
</dbReference>
<protein>
    <submittedName>
        <fullName evidence="5">Magnesium chelatase</fullName>
    </submittedName>
</protein>
<evidence type="ECO:0000256" key="3">
    <source>
        <dbReference type="ARBA" id="ARBA00022840"/>
    </source>
</evidence>
<dbReference type="Pfam" id="PF01078">
    <property type="entry name" value="Mg_chelatase"/>
    <property type="match status" value="1"/>
</dbReference>
<accession>A0AAN2C8T8</accession>
<dbReference type="InterPro" id="IPR025158">
    <property type="entry name" value="Mg_chelat-rel_C"/>
</dbReference>
<keyword evidence="2" id="KW-0547">Nucleotide-binding</keyword>
<evidence type="ECO:0000256" key="1">
    <source>
        <dbReference type="ARBA" id="ARBA00006354"/>
    </source>
</evidence>
<comment type="similarity">
    <text evidence="1">Belongs to the Mg-chelatase subunits D/I family. ComM subfamily.</text>
</comment>
<proteinExistence type="inferred from homology"/>
<dbReference type="InterPro" id="IPR027417">
    <property type="entry name" value="P-loop_NTPase"/>
</dbReference>
<dbReference type="KEGG" id="vab:WPS_05820"/>
<feature type="domain" description="AAA+ ATPase" evidence="4">
    <location>
        <begin position="237"/>
        <end position="399"/>
    </location>
</feature>
<evidence type="ECO:0000313" key="6">
    <source>
        <dbReference type="Proteomes" id="UP001317532"/>
    </source>
</evidence>
<dbReference type="Pfam" id="PF13541">
    <property type="entry name" value="ChlI"/>
    <property type="match status" value="1"/>
</dbReference>
<dbReference type="InterPro" id="IPR020568">
    <property type="entry name" value="Ribosomal_Su5_D2-typ_SF"/>
</dbReference>
<dbReference type="Proteomes" id="UP001317532">
    <property type="component" value="Chromosome"/>
</dbReference>
<dbReference type="GO" id="GO:0005524">
    <property type="term" value="F:ATP binding"/>
    <property type="evidence" value="ECO:0007669"/>
    <property type="project" value="UniProtKB-KW"/>
</dbReference>
<keyword evidence="6" id="KW-1185">Reference proteome</keyword>
<dbReference type="CDD" id="cd00009">
    <property type="entry name" value="AAA"/>
    <property type="match status" value="1"/>
</dbReference>
<reference evidence="5 6" key="1">
    <citation type="journal article" date="2022" name="ISME Commun">
        <title>Vulcanimicrobium alpinus gen. nov. sp. nov., the first cultivated representative of the candidate phylum 'Eremiobacterota', is a metabolically versatile aerobic anoxygenic phototroph.</title>
        <authorList>
            <person name="Yabe S."/>
            <person name="Muto K."/>
            <person name="Abe K."/>
            <person name="Yokota A."/>
            <person name="Staudigel H."/>
            <person name="Tebo B.M."/>
        </authorList>
    </citation>
    <scope>NUCLEOTIDE SEQUENCE [LARGE SCALE GENOMIC DNA]</scope>
    <source>
        <strain evidence="5 6">WC8-2</strain>
    </source>
</reference>
<dbReference type="GO" id="GO:0003677">
    <property type="term" value="F:DNA binding"/>
    <property type="evidence" value="ECO:0007669"/>
    <property type="project" value="InterPro"/>
</dbReference>
<organism evidence="5 6">
    <name type="scientific">Vulcanimicrobium alpinum</name>
    <dbReference type="NCBI Taxonomy" id="3016050"/>
    <lineage>
        <taxon>Bacteria</taxon>
        <taxon>Bacillati</taxon>
        <taxon>Vulcanimicrobiota</taxon>
        <taxon>Vulcanimicrobiia</taxon>
        <taxon>Vulcanimicrobiales</taxon>
        <taxon>Vulcanimicrobiaceae</taxon>
        <taxon>Vulcanimicrobium</taxon>
    </lineage>
</organism>
<evidence type="ECO:0000259" key="4">
    <source>
        <dbReference type="SMART" id="SM00382"/>
    </source>
</evidence>
<dbReference type="EMBL" id="AP025523">
    <property type="protein sequence ID" value="BDE05306.1"/>
    <property type="molecule type" value="Genomic_DNA"/>
</dbReference>
<name>A0AAN2C8T8_UNVUL</name>
<gene>
    <name evidence="5" type="ORF">WPS_05820</name>
</gene>
<dbReference type="SMART" id="SM00382">
    <property type="entry name" value="AAA"/>
    <property type="match status" value="1"/>
</dbReference>
<dbReference type="Gene3D" id="3.30.230.10">
    <property type="match status" value="1"/>
</dbReference>
<dbReference type="PRINTS" id="PR01657">
    <property type="entry name" value="MCMFAMILY"/>
</dbReference>
<dbReference type="InterPro" id="IPR000523">
    <property type="entry name" value="Mg_chelatse_chII-like_cat_dom"/>
</dbReference>
<dbReference type="PANTHER" id="PTHR32039">
    <property type="entry name" value="MAGNESIUM-CHELATASE SUBUNIT CHLI"/>
    <property type="match status" value="1"/>
</dbReference>
<dbReference type="NCBIfam" id="TIGR00368">
    <property type="entry name" value="YifB family Mg chelatase-like AAA ATPase"/>
    <property type="match status" value="1"/>
</dbReference>
<dbReference type="InterPro" id="IPR014721">
    <property type="entry name" value="Ribsml_uS5_D2-typ_fold_subgr"/>
</dbReference>
<evidence type="ECO:0000256" key="2">
    <source>
        <dbReference type="ARBA" id="ARBA00022741"/>
    </source>
</evidence>
<dbReference type="SUPFAM" id="SSF54211">
    <property type="entry name" value="Ribosomal protein S5 domain 2-like"/>
    <property type="match status" value="1"/>
</dbReference>
<dbReference type="Pfam" id="PF13335">
    <property type="entry name" value="Mg_chelatase_C"/>
    <property type="match status" value="1"/>
</dbReference>
<evidence type="ECO:0000313" key="5">
    <source>
        <dbReference type="EMBL" id="BDE05306.1"/>
    </source>
</evidence>
<dbReference type="Gene3D" id="3.40.50.300">
    <property type="entry name" value="P-loop containing nucleotide triphosphate hydrolases"/>
    <property type="match status" value="1"/>
</dbReference>